<evidence type="ECO:0000256" key="1">
    <source>
        <dbReference type="ARBA" id="ARBA00009283"/>
    </source>
</evidence>
<accession>A0A6S7G2I0</accession>
<dbReference type="OrthoDB" id="6372431at2759"/>
<reference evidence="5" key="1">
    <citation type="submission" date="2020-04" db="EMBL/GenBank/DDBJ databases">
        <authorList>
            <person name="Alioto T."/>
            <person name="Alioto T."/>
            <person name="Gomez Garrido J."/>
        </authorList>
    </citation>
    <scope>NUCLEOTIDE SEQUENCE</scope>
    <source>
        <strain evidence="5">A484AB</strain>
    </source>
</reference>
<dbReference type="Proteomes" id="UP001152795">
    <property type="component" value="Unassembled WGS sequence"/>
</dbReference>
<dbReference type="GO" id="GO:0004382">
    <property type="term" value="F:GDP phosphatase activity"/>
    <property type="evidence" value="ECO:0007669"/>
    <property type="project" value="TreeGrafter"/>
</dbReference>
<name>A0A6S7G2I0_PARCT</name>
<dbReference type="GO" id="GO:0017111">
    <property type="term" value="F:ribonucleoside triphosphate phosphatase activity"/>
    <property type="evidence" value="ECO:0007669"/>
    <property type="project" value="TreeGrafter"/>
</dbReference>
<evidence type="ECO:0000256" key="4">
    <source>
        <dbReference type="SAM" id="Phobius"/>
    </source>
</evidence>
<dbReference type="GO" id="GO:0045134">
    <property type="term" value="F:UDP phosphatase activity"/>
    <property type="evidence" value="ECO:0007669"/>
    <property type="project" value="TreeGrafter"/>
</dbReference>
<keyword evidence="4" id="KW-1133">Transmembrane helix</keyword>
<dbReference type="AlphaFoldDB" id="A0A6S7G2I0"/>
<evidence type="ECO:0000256" key="2">
    <source>
        <dbReference type="ARBA" id="ARBA00022801"/>
    </source>
</evidence>
<dbReference type="CDD" id="cd24044">
    <property type="entry name" value="ASKHA_NBD_NTPDase1-like"/>
    <property type="match status" value="1"/>
</dbReference>
<feature type="transmembrane region" description="Helical" evidence="4">
    <location>
        <begin position="45"/>
        <end position="68"/>
    </location>
</feature>
<comment type="caution">
    <text evidence="5">The sequence shown here is derived from an EMBL/GenBank/DDBJ whole genome shotgun (WGS) entry which is preliminary data.</text>
</comment>
<keyword evidence="4" id="KW-0472">Membrane</keyword>
<evidence type="ECO:0000313" key="5">
    <source>
        <dbReference type="EMBL" id="CAB3982922.1"/>
    </source>
</evidence>
<keyword evidence="4" id="KW-0812">Transmembrane</keyword>
<organism evidence="5 6">
    <name type="scientific">Paramuricea clavata</name>
    <name type="common">Red gorgonian</name>
    <name type="synonym">Violescent sea-whip</name>
    <dbReference type="NCBI Taxonomy" id="317549"/>
    <lineage>
        <taxon>Eukaryota</taxon>
        <taxon>Metazoa</taxon>
        <taxon>Cnidaria</taxon>
        <taxon>Anthozoa</taxon>
        <taxon>Octocorallia</taxon>
        <taxon>Malacalcyonacea</taxon>
        <taxon>Plexauridae</taxon>
        <taxon>Paramuricea</taxon>
    </lineage>
</organism>
<dbReference type="Gene3D" id="3.30.420.150">
    <property type="entry name" value="Exopolyphosphatase. Domain 2"/>
    <property type="match status" value="1"/>
</dbReference>
<dbReference type="PANTHER" id="PTHR11782">
    <property type="entry name" value="ADENOSINE/GUANOSINE DIPHOSPHATASE"/>
    <property type="match status" value="1"/>
</dbReference>
<dbReference type="Gene3D" id="3.30.420.40">
    <property type="match status" value="1"/>
</dbReference>
<protein>
    <submittedName>
        <fullName evidence="5">Ectonucleoside triphosphate diphosphohydrolase 1 isoform X2</fullName>
    </submittedName>
</protein>
<gene>
    <name evidence="5" type="ORF">PACLA_8A050910</name>
</gene>
<feature type="transmembrane region" description="Helical" evidence="4">
    <location>
        <begin position="492"/>
        <end position="513"/>
    </location>
</feature>
<dbReference type="GO" id="GO:0005886">
    <property type="term" value="C:plasma membrane"/>
    <property type="evidence" value="ECO:0007669"/>
    <property type="project" value="TreeGrafter"/>
</dbReference>
<dbReference type="PANTHER" id="PTHR11782:SF83">
    <property type="entry name" value="GUANOSINE-DIPHOSPHATASE"/>
    <property type="match status" value="1"/>
</dbReference>
<dbReference type="EMBL" id="CACRXK020000555">
    <property type="protein sequence ID" value="CAB3982922.1"/>
    <property type="molecule type" value="Genomic_DNA"/>
</dbReference>
<evidence type="ECO:0000256" key="3">
    <source>
        <dbReference type="SAM" id="MobiDB-lite"/>
    </source>
</evidence>
<sequence>MTVAAAACLRAFKKMAEQSPLNGSTDSIINEDMTVRSGSCQLKTALNVVLISGFIIVGCVVLGILLVVRPGIETNPEYGVVFDAGSTHTSVFVYQWPGNERLRGTAVPVNEIYHATQDPGISSFGNDTKAAGASLEILIKNATRNVPQDKKSTTPVYLGATAGMRMVREVNSTISDDIMSSIRNVLGKSGFQFTANNTRIITGEEEGSCGWITVNYLKKVLQEKDKEDIKQSSGALDLGGASTQITFVPRNASLATRHFRLYGKDYPVYTKTYLCYGLTEIYRRFLAQLAKNADYSATISNPCARKGSSFNQSASIIWLAPCSCQPSPKPTRAQFTFVGSSNDSECTENIMKLFDFRSTCRDADDLFSNDTQPPVTGSFVAFSAYYHIANNLNLSTTPTMEEFRNAYLTYCSKKGAEVKQSHTFVRRIPTCFAGHYIYALLTHGFGFHNNTWKISFEKTVDKKSLGWALGYMINATNMIPLNDSKHTRIKDVYLIPAVVVCGICILIGLILCLKFSRKKGNSSENCDDDGDDGGGDGSDGDGNYSGGSGGDDDGGSCDGGGGGMLMVMVEY</sequence>
<evidence type="ECO:0000313" key="6">
    <source>
        <dbReference type="Proteomes" id="UP001152795"/>
    </source>
</evidence>
<dbReference type="Pfam" id="PF01150">
    <property type="entry name" value="GDA1_CD39"/>
    <property type="match status" value="1"/>
</dbReference>
<feature type="region of interest" description="Disordered" evidence="3">
    <location>
        <begin position="520"/>
        <end position="561"/>
    </location>
</feature>
<dbReference type="GO" id="GO:0009134">
    <property type="term" value="P:nucleoside diphosphate catabolic process"/>
    <property type="evidence" value="ECO:0007669"/>
    <property type="project" value="TreeGrafter"/>
</dbReference>
<keyword evidence="2" id="KW-0378">Hydrolase</keyword>
<comment type="similarity">
    <text evidence="1">Belongs to the GDA1/CD39 NTPase family.</text>
</comment>
<dbReference type="InterPro" id="IPR000407">
    <property type="entry name" value="GDA1_CD39_NTPase"/>
</dbReference>
<proteinExistence type="inferred from homology"/>
<keyword evidence="6" id="KW-1185">Reference proteome</keyword>
<feature type="compositionally biased region" description="Acidic residues" evidence="3">
    <location>
        <begin position="525"/>
        <end position="534"/>
    </location>
</feature>